<keyword evidence="3" id="KW-1185">Reference proteome</keyword>
<gene>
    <name evidence="2" type="ORF">GCM10009864_56310</name>
</gene>
<reference evidence="2 3" key="1">
    <citation type="journal article" date="2019" name="Int. J. Syst. Evol. Microbiol.">
        <title>The Global Catalogue of Microorganisms (GCM) 10K type strain sequencing project: providing services to taxonomists for standard genome sequencing and annotation.</title>
        <authorList>
            <consortium name="The Broad Institute Genomics Platform"/>
            <consortium name="The Broad Institute Genome Sequencing Center for Infectious Disease"/>
            <person name="Wu L."/>
            <person name="Ma J."/>
        </authorList>
    </citation>
    <scope>NUCLEOTIDE SEQUENCE [LARGE SCALE GENOMIC DNA]</scope>
    <source>
        <strain evidence="2 3">JCM 16374</strain>
    </source>
</reference>
<keyword evidence="1" id="KW-0732">Signal</keyword>
<proteinExistence type="predicted"/>
<dbReference type="Gene3D" id="2.80.10.50">
    <property type="match status" value="1"/>
</dbReference>
<dbReference type="RefSeq" id="WP_344581107.1">
    <property type="nucleotide sequence ID" value="NZ_BAAARK010000021.1"/>
</dbReference>
<dbReference type="EMBL" id="BAAARK010000021">
    <property type="protein sequence ID" value="GAA2677415.1"/>
    <property type="molecule type" value="Genomic_DNA"/>
</dbReference>
<name>A0ABN3SJ86_9ACTN</name>
<evidence type="ECO:0000256" key="1">
    <source>
        <dbReference type="SAM" id="SignalP"/>
    </source>
</evidence>
<dbReference type="SUPFAM" id="SSF50370">
    <property type="entry name" value="Ricin B-like lectins"/>
    <property type="match status" value="1"/>
</dbReference>
<feature type="signal peptide" evidence="1">
    <location>
        <begin position="1"/>
        <end position="27"/>
    </location>
</feature>
<dbReference type="InterPro" id="IPR035992">
    <property type="entry name" value="Ricin_B-like_lectins"/>
</dbReference>
<evidence type="ECO:0008006" key="4">
    <source>
        <dbReference type="Google" id="ProtNLM"/>
    </source>
</evidence>
<dbReference type="Proteomes" id="UP001500994">
    <property type="component" value="Unassembled WGS sequence"/>
</dbReference>
<protein>
    <recommendedName>
        <fullName evidence="4">Ricin B lectin domain-containing protein</fullName>
    </recommendedName>
</protein>
<sequence>MRRRNALIAAAAAALMTLAPLAGSAQAAGPAGAATRMQEGRYLIVSENPEVGKLALAPYTIPVHPPLFFIVGSHDKDLKEQWTVHPTGDGSFTINSTTHPDAAWSRRGEGIVASEGSWSKFAIEPAGEGSYRIHVPHEDAVATLNASGREQLHVEPANGSASQRWRFVRVGE</sequence>
<feature type="chain" id="PRO_5045903464" description="Ricin B lectin domain-containing protein" evidence="1">
    <location>
        <begin position="28"/>
        <end position="172"/>
    </location>
</feature>
<comment type="caution">
    <text evidence="2">The sequence shown here is derived from an EMBL/GenBank/DDBJ whole genome shotgun (WGS) entry which is preliminary data.</text>
</comment>
<evidence type="ECO:0000313" key="3">
    <source>
        <dbReference type="Proteomes" id="UP001500994"/>
    </source>
</evidence>
<evidence type="ECO:0000313" key="2">
    <source>
        <dbReference type="EMBL" id="GAA2677415.1"/>
    </source>
</evidence>
<organism evidence="2 3">
    <name type="scientific">Streptomyces lunalinharesii</name>
    <dbReference type="NCBI Taxonomy" id="333384"/>
    <lineage>
        <taxon>Bacteria</taxon>
        <taxon>Bacillati</taxon>
        <taxon>Actinomycetota</taxon>
        <taxon>Actinomycetes</taxon>
        <taxon>Kitasatosporales</taxon>
        <taxon>Streptomycetaceae</taxon>
        <taxon>Streptomyces</taxon>
    </lineage>
</organism>
<accession>A0ABN3SJ86</accession>
<dbReference type="CDD" id="cd23714">
    <property type="entry name" value="beta-trefoil_Ricin_MtaL"/>
    <property type="match status" value="1"/>
</dbReference>